<evidence type="ECO:0000256" key="1">
    <source>
        <dbReference type="ARBA" id="ARBA00023015"/>
    </source>
</evidence>
<evidence type="ECO:0000256" key="2">
    <source>
        <dbReference type="ARBA" id="ARBA00023125"/>
    </source>
</evidence>
<dbReference type="Proteomes" id="UP000002215">
    <property type="component" value="Chromosome"/>
</dbReference>
<keyword evidence="1" id="KW-0805">Transcription regulation</keyword>
<dbReference type="EMBL" id="CP001699">
    <property type="protein sequence ID" value="ACU61824.1"/>
    <property type="molecule type" value="Genomic_DNA"/>
</dbReference>
<dbReference type="SUPFAM" id="SSF46689">
    <property type="entry name" value="Homeodomain-like"/>
    <property type="match status" value="2"/>
</dbReference>
<evidence type="ECO:0000313" key="6">
    <source>
        <dbReference type="Proteomes" id="UP000002215"/>
    </source>
</evidence>
<dbReference type="PANTHER" id="PTHR43280">
    <property type="entry name" value="ARAC-FAMILY TRANSCRIPTIONAL REGULATOR"/>
    <property type="match status" value="1"/>
</dbReference>
<keyword evidence="2" id="KW-0238">DNA-binding</keyword>
<feature type="domain" description="HTH araC/xylS-type" evidence="4">
    <location>
        <begin position="180"/>
        <end position="277"/>
    </location>
</feature>
<gene>
    <name evidence="5" type="ordered locus">Cpin_4378</name>
</gene>
<dbReference type="OrthoDB" id="745435at2"/>
<evidence type="ECO:0000313" key="5">
    <source>
        <dbReference type="EMBL" id="ACU61824.1"/>
    </source>
</evidence>
<dbReference type="PANTHER" id="PTHR43280:SF34">
    <property type="entry name" value="ARAC-FAMILY TRANSCRIPTIONAL REGULATOR"/>
    <property type="match status" value="1"/>
</dbReference>
<keyword evidence="3" id="KW-0804">Transcription</keyword>
<protein>
    <submittedName>
        <fullName evidence="5">Transcriptional regulator, AraC family</fullName>
    </submittedName>
</protein>
<proteinExistence type="predicted"/>
<dbReference type="Pfam" id="PF12833">
    <property type="entry name" value="HTH_18"/>
    <property type="match status" value="1"/>
</dbReference>
<dbReference type="SMART" id="SM00342">
    <property type="entry name" value="HTH_ARAC"/>
    <property type="match status" value="1"/>
</dbReference>
<reference evidence="5 6" key="2">
    <citation type="journal article" date="2010" name="Stand. Genomic Sci.">
        <title>Complete genome sequence of Chitinophaga pinensis type strain (UQM 2034).</title>
        <authorList>
            <person name="Glavina Del Rio T."/>
            <person name="Abt B."/>
            <person name="Spring S."/>
            <person name="Lapidus A."/>
            <person name="Nolan M."/>
            <person name="Tice H."/>
            <person name="Copeland A."/>
            <person name="Cheng J.F."/>
            <person name="Chen F."/>
            <person name="Bruce D."/>
            <person name="Goodwin L."/>
            <person name="Pitluck S."/>
            <person name="Ivanova N."/>
            <person name="Mavromatis K."/>
            <person name="Mikhailova N."/>
            <person name="Pati A."/>
            <person name="Chen A."/>
            <person name="Palaniappan K."/>
            <person name="Land M."/>
            <person name="Hauser L."/>
            <person name="Chang Y.J."/>
            <person name="Jeffries C.D."/>
            <person name="Chain P."/>
            <person name="Saunders E."/>
            <person name="Detter J.C."/>
            <person name="Brettin T."/>
            <person name="Rohde M."/>
            <person name="Goker M."/>
            <person name="Bristow J."/>
            <person name="Eisen J.A."/>
            <person name="Markowitz V."/>
            <person name="Hugenholtz P."/>
            <person name="Kyrpides N.C."/>
            <person name="Klenk H.P."/>
            <person name="Lucas S."/>
        </authorList>
    </citation>
    <scope>NUCLEOTIDE SEQUENCE [LARGE SCALE GENOMIC DNA]</scope>
    <source>
        <strain evidence="6">ATCC 43595 / DSM 2588 / LMG 13176 / NBRC 15968 / NCIMB 11800 / UQM 2034</strain>
    </source>
</reference>
<reference evidence="6" key="1">
    <citation type="submission" date="2009-08" db="EMBL/GenBank/DDBJ databases">
        <title>The complete genome of Chitinophaga pinensis DSM 2588.</title>
        <authorList>
            <consortium name="US DOE Joint Genome Institute (JGI-PGF)"/>
            <person name="Lucas S."/>
            <person name="Copeland A."/>
            <person name="Lapidus A."/>
            <person name="Glavina del Rio T."/>
            <person name="Dalin E."/>
            <person name="Tice H."/>
            <person name="Bruce D."/>
            <person name="Goodwin L."/>
            <person name="Pitluck S."/>
            <person name="Kyrpides N."/>
            <person name="Mavromatis K."/>
            <person name="Ivanova N."/>
            <person name="Mikhailova N."/>
            <person name="Sims D."/>
            <person name="Meinche L."/>
            <person name="Brettin T."/>
            <person name="Detter J.C."/>
            <person name="Han C."/>
            <person name="Larimer F."/>
            <person name="Land M."/>
            <person name="Hauser L."/>
            <person name="Markowitz V."/>
            <person name="Cheng J.-F."/>
            <person name="Hugenholtz P."/>
            <person name="Woyke T."/>
            <person name="Wu D."/>
            <person name="Spring S."/>
            <person name="Klenk H.-P."/>
            <person name="Eisen J.A."/>
        </authorList>
    </citation>
    <scope>NUCLEOTIDE SEQUENCE [LARGE SCALE GENOMIC DNA]</scope>
    <source>
        <strain evidence="6">ATCC 43595 / DSM 2588 / LMG 13176 / NBRC 15968 / NCIMB 11800 / UQM 2034</strain>
    </source>
</reference>
<sequence length="281" mass="32244">MKIKLEEIMIAPGRSFKLFSPSLRHHFYWHFHPEIELVYVEALSGIRHVGQHISSYVTSDLVLIGPNVPHLNFDYGLEVDYKQIVLQLKPDFLPSLVTPTAEFAAIATLMEQSYKGLSFHGRTKEAVVTRLRDLQEKDAFSSLLGVLDIFQILAHSGEVEVLNPDDTTVKWLLNDKVRMGTIYDYVSENYDKDPDVNVVAEKVHLSTAAFCRYFKRQTNMTFTDFLNQYRISQAKNLLLQGKSAAEVCYEVGFESTSYFNKLFKTLVGQTPALFKRMHQHQ</sequence>
<dbReference type="InterPro" id="IPR009057">
    <property type="entry name" value="Homeodomain-like_sf"/>
</dbReference>
<accession>A0A979G6K8</accession>
<dbReference type="KEGG" id="cpi:Cpin_4378"/>
<name>A0A979G6K8_CHIPD</name>
<dbReference type="Gene3D" id="1.10.10.60">
    <property type="entry name" value="Homeodomain-like"/>
    <property type="match status" value="2"/>
</dbReference>
<dbReference type="AlphaFoldDB" id="A0A979G6K8"/>
<dbReference type="RefSeq" id="WP_012791992.1">
    <property type="nucleotide sequence ID" value="NC_013132.1"/>
</dbReference>
<organism evidence="5 6">
    <name type="scientific">Chitinophaga pinensis (strain ATCC 43595 / DSM 2588 / LMG 13176 / NBRC 15968 / NCIMB 11800 / UQM 2034)</name>
    <dbReference type="NCBI Taxonomy" id="485918"/>
    <lineage>
        <taxon>Bacteria</taxon>
        <taxon>Pseudomonadati</taxon>
        <taxon>Bacteroidota</taxon>
        <taxon>Chitinophagia</taxon>
        <taxon>Chitinophagales</taxon>
        <taxon>Chitinophagaceae</taxon>
        <taxon>Chitinophaga</taxon>
    </lineage>
</organism>
<dbReference type="InterPro" id="IPR018060">
    <property type="entry name" value="HTH_AraC"/>
</dbReference>
<dbReference type="GO" id="GO:0003700">
    <property type="term" value="F:DNA-binding transcription factor activity"/>
    <property type="evidence" value="ECO:0007669"/>
    <property type="project" value="InterPro"/>
</dbReference>
<dbReference type="GO" id="GO:0043565">
    <property type="term" value="F:sequence-specific DNA binding"/>
    <property type="evidence" value="ECO:0007669"/>
    <property type="project" value="InterPro"/>
</dbReference>
<dbReference type="PROSITE" id="PS01124">
    <property type="entry name" value="HTH_ARAC_FAMILY_2"/>
    <property type="match status" value="1"/>
</dbReference>
<evidence type="ECO:0000259" key="4">
    <source>
        <dbReference type="PROSITE" id="PS01124"/>
    </source>
</evidence>
<evidence type="ECO:0000256" key="3">
    <source>
        <dbReference type="ARBA" id="ARBA00023163"/>
    </source>
</evidence>